<organism evidence="1">
    <name type="scientific">uncultured Caudovirales phage</name>
    <dbReference type="NCBI Taxonomy" id="2100421"/>
    <lineage>
        <taxon>Viruses</taxon>
        <taxon>Duplodnaviria</taxon>
        <taxon>Heunggongvirae</taxon>
        <taxon>Uroviricota</taxon>
        <taxon>Caudoviricetes</taxon>
        <taxon>Peduoviridae</taxon>
        <taxon>Maltschvirus</taxon>
        <taxon>Maltschvirus maltsch</taxon>
    </lineage>
</organism>
<evidence type="ECO:0000313" key="1">
    <source>
        <dbReference type="EMBL" id="CAB4124039.1"/>
    </source>
</evidence>
<proteinExistence type="predicted"/>
<dbReference type="EMBL" id="LR796175">
    <property type="protein sequence ID" value="CAB4124039.1"/>
    <property type="molecule type" value="Genomic_DNA"/>
</dbReference>
<gene>
    <name evidence="1" type="ORF">UFOVP45_111</name>
</gene>
<accession>A0A6J5KVF0</accession>
<protein>
    <submittedName>
        <fullName evidence="1">Uncharacterized protein</fullName>
    </submittedName>
</protein>
<sequence length="77" mass="8892">MDVVIVATDRSDVAVGDRFRLMEEKRDVDGVIVAKVIDKNNRPQLLLSDTDTWQYYPTKPEDLDWSIVKGEEPWLSL</sequence>
<name>A0A6J5KVF0_9CAUD</name>
<reference evidence="1" key="1">
    <citation type="submission" date="2020-04" db="EMBL/GenBank/DDBJ databases">
        <authorList>
            <person name="Chiriac C."/>
            <person name="Salcher M."/>
            <person name="Ghai R."/>
            <person name="Kavagutti S V."/>
        </authorList>
    </citation>
    <scope>NUCLEOTIDE SEQUENCE</scope>
</reference>